<dbReference type="PANTHER" id="PTHR37296">
    <property type="entry name" value="CONSERVED VIRULENCE FACTOR B"/>
    <property type="match status" value="1"/>
</dbReference>
<dbReference type="SMART" id="SM00316">
    <property type="entry name" value="S1"/>
    <property type="match status" value="2"/>
</dbReference>
<dbReference type="PIRSF" id="PIRSF012524">
    <property type="entry name" value="YitL_S1"/>
    <property type="match status" value="1"/>
</dbReference>
<dbReference type="InterPro" id="IPR039566">
    <property type="entry name" value="CvfB_S1_st"/>
</dbReference>
<dbReference type="Proteomes" id="UP000263040">
    <property type="component" value="Chromosome"/>
</dbReference>
<sequence>MNEKQINEHIYVGELNTLAVNRVSEPGIYLISDDQTEVLLPNAYVTKSMEIGSFLDVFIYTDSEDRLVATTLKPYVYLYEFASLEIVDSMKFGAFVDIGLPKHILVPKNKQKGTYSIGNRKVLQLQLDEKTNRLIASEKYDLLKEIKDLEKNAEVEIILYSKTPLGYKVIVNNSYDGMIYHTEIFENLKIGDTKRAYVKNVRDDNKIDISLQKIGEKASGDKVFDVLAKEGGKLDFTYKSEADEIKEKFGISKKAFKASLTKLIAENKIILEESCIRVK</sequence>
<dbReference type="InterPro" id="IPR014464">
    <property type="entry name" value="CvfB_fam"/>
</dbReference>
<dbReference type="InterPro" id="IPR036388">
    <property type="entry name" value="WH-like_DNA-bd_sf"/>
</dbReference>
<evidence type="ECO:0000313" key="4">
    <source>
        <dbReference type="Proteomes" id="UP000263040"/>
    </source>
</evidence>
<accession>A0AAD0SQK1</accession>
<protein>
    <submittedName>
        <fullName evidence="3">RNA-binding protein (S1 domain)</fullName>
    </submittedName>
</protein>
<dbReference type="Gene3D" id="2.40.50.140">
    <property type="entry name" value="Nucleic acid-binding proteins"/>
    <property type="match status" value="2"/>
</dbReference>
<dbReference type="InterPro" id="IPR003029">
    <property type="entry name" value="S1_domain"/>
</dbReference>
<feature type="domain" description="S1 motif" evidence="2">
    <location>
        <begin position="150"/>
        <end position="212"/>
    </location>
</feature>
<gene>
    <name evidence="3" type="ORF">ASUIS_0654</name>
</gene>
<dbReference type="Pfam" id="PF13509">
    <property type="entry name" value="S1_2"/>
    <property type="match status" value="1"/>
</dbReference>
<name>A0AAD0SQK1_9BACT</name>
<dbReference type="AlphaFoldDB" id="A0AAD0SQK1"/>
<dbReference type="InterPro" id="IPR040764">
    <property type="entry name" value="CvfB_WH"/>
</dbReference>
<dbReference type="GO" id="GO:0003676">
    <property type="term" value="F:nucleic acid binding"/>
    <property type="evidence" value="ECO:0007669"/>
    <property type="project" value="InterPro"/>
</dbReference>
<organism evidence="3 4">
    <name type="scientific">Arcobacter suis CECT 7833</name>
    <dbReference type="NCBI Taxonomy" id="663365"/>
    <lineage>
        <taxon>Bacteria</taxon>
        <taxon>Pseudomonadati</taxon>
        <taxon>Campylobacterota</taxon>
        <taxon>Epsilonproteobacteria</taxon>
        <taxon>Campylobacterales</taxon>
        <taxon>Arcobacteraceae</taxon>
        <taxon>Arcobacter</taxon>
    </lineage>
</organism>
<dbReference type="EMBL" id="CP032100">
    <property type="protein sequence ID" value="AXX89150.1"/>
    <property type="molecule type" value="Genomic_DNA"/>
</dbReference>
<dbReference type="SUPFAM" id="SSF50249">
    <property type="entry name" value="Nucleic acid-binding proteins"/>
    <property type="match status" value="1"/>
</dbReference>
<feature type="domain" description="S1 motif" evidence="2">
    <location>
        <begin position="77"/>
        <end position="139"/>
    </location>
</feature>
<dbReference type="Pfam" id="PF17783">
    <property type="entry name" value="WHD_CvfB"/>
    <property type="match status" value="1"/>
</dbReference>
<dbReference type="PANTHER" id="PTHR37296:SF1">
    <property type="entry name" value="CONSERVED VIRULENCE FACTOR B"/>
    <property type="match status" value="1"/>
</dbReference>
<dbReference type="Gene3D" id="1.10.10.10">
    <property type="entry name" value="Winged helix-like DNA-binding domain superfamily/Winged helix DNA-binding domain"/>
    <property type="match status" value="1"/>
</dbReference>
<dbReference type="KEGG" id="asui:ASUIS_0654"/>
<dbReference type="InterPro" id="IPR012340">
    <property type="entry name" value="NA-bd_OB-fold"/>
</dbReference>
<dbReference type="RefSeq" id="WP_226799979.1">
    <property type="nucleotide sequence ID" value="NZ_CP032100.1"/>
</dbReference>
<evidence type="ECO:0000259" key="2">
    <source>
        <dbReference type="SMART" id="SM00316"/>
    </source>
</evidence>
<comment type="similarity">
    <text evidence="1">Belongs to the CvfB family.</text>
</comment>
<evidence type="ECO:0000256" key="1">
    <source>
        <dbReference type="PIRNR" id="PIRNR012524"/>
    </source>
</evidence>
<reference evidence="3 4" key="1">
    <citation type="submission" date="2018-08" db="EMBL/GenBank/DDBJ databases">
        <title>Complete genome of the Arcobacter suis type strain LMG 26152.</title>
        <authorList>
            <person name="Miller W.G."/>
            <person name="Yee E."/>
            <person name="Bono J.L."/>
        </authorList>
    </citation>
    <scope>NUCLEOTIDE SEQUENCE [LARGE SCALE GENOMIC DNA]</scope>
    <source>
        <strain evidence="3 4">CECT 7833</strain>
    </source>
</reference>
<evidence type="ECO:0000313" key="3">
    <source>
        <dbReference type="EMBL" id="AXX89150.1"/>
    </source>
</evidence>
<keyword evidence="4" id="KW-1185">Reference proteome</keyword>
<proteinExistence type="inferred from homology"/>